<dbReference type="GO" id="GO:0008199">
    <property type="term" value="F:ferric iron binding"/>
    <property type="evidence" value="ECO:0007669"/>
    <property type="project" value="InterPro"/>
</dbReference>
<dbReference type="Pfam" id="PF00775">
    <property type="entry name" value="Dioxygenase_C"/>
    <property type="match status" value="1"/>
</dbReference>
<evidence type="ECO:0000256" key="3">
    <source>
        <dbReference type="ARBA" id="ARBA00022723"/>
    </source>
</evidence>
<dbReference type="Pfam" id="PF04444">
    <property type="entry name" value="Dioxygenase_N"/>
    <property type="match status" value="1"/>
</dbReference>
<comment type="similarity">
    <text evidence="2">Belongs to the intradiol ring-cleavage dioxygenase family.</text>
</comment>
<evidence type="ECO:0000313" key="10">
    <source>
        <dbReference type="Proteomes" id="UP000494115"/>
    </source>
</evidence>
<keyword evidence="5 9" id="KW-0560">Oxidoreductase</keyword>
<dbReference type="Gene3D" id="2.60.130.10">
    <property type="entry name" value="Aromatic compound dioxygenase"/>
    <property type="match status" value="1"/>
</dbReference>
<keyword evidence="10" id="KW-1185">Reference proteome</keyword>
<organism evidence="9 10">
    <name type="scientific">Pararobbsia alpina</name>
    <dbReference type="NCBI Taxonomy" id="621374"/>
    <lineage>
        <taxon>Bacteria</taxon>
        <taxon>Pseudomonadati</taxon>
        <taxon>Pseudomonadota</taxon>
        <taxon>Betaproteobacteria</taxon>
        <taxon>Burkholderiales</taxon>
        <taxon>Burkholderiaceae</taxon>
        <taxon>Pararobbsia</taxon>
    </lineage>
</organism>
<keyword evidence="4 9" id="KW-0223">Dioxygenase</keyword>
<evidence type="ECO:0000259" key="8">
    <source>
        <dbReference type="Pfam" id="PF04444"/>
    </source>
</evidence>
<feature type="domain" description="Intradiol ring-cleavage dioxygenases" evidence="7">
    <location>
        <begin position="109"/>
        <end position="288"/>
    </location>
</feature>
<evidence type="ECO:0000256" key="2">
    <source>
        <dbReference type="ARBA" id="ARBA00007825"/>
    </source>
</evidence>
<dbReference type="InterPro" id="IPR007535">
    <property type="entry name" value="Catechol_dOase_N"/>
</dbReference>
<name>A0A6S7BJZ7_9BURK</name>
<dbReference type="InterPro" id="IPR015889">
    <property type="entry name" value="Intradiol_dOase_core"/>
</dbReference>
<dbReference type="InterPro" id="IPR000627">
    <property type="entry name" value="Intradiol_dOase_C"/>
</dbReference>
<keyword evidence="6" id="KW-0408">Iron</keyword>
<dbReference type="EMBL" id="CADIKM010000018">
    <property type="protein sequence ID" value="CAB3793901.1"/>
    <property type="molecule type" value="Genomic_DNA"/>
</dbReference>
<comment type="cofactor">
    <cofactor evidence="1">
        <name>Fe(3+)</name>
        <dbReference type="ChEBI" id="CHEBI:29034"/>
    </cofactor>
</comment>
<evidence type="ECO:0000256" key="6">
    <source>
        <dbReference type="ARBA" id="ARBA00023004"/>
    </source>
</evidence>
<evidence type="ECO:0000256" key="4">
    <source>
        <dbReference type="ARBA" id="ARBA00022964"/>
    </source>
</evidence>
<evidence type="ECO:0000256" key="1">
    <source>
        <dbReference type="ARBA" id="ARBA00001965"/>
    </source>
</evidence>
<feature type="domain" description="Catechol dioxygenase N-terminal" evidence="8">
    <location>
        <begin position="29"/>
        <end position="101"/>
    </location>
</feature>
<dbReference type="GO" id="GO:0047074">
    <property type="term" value="F:4-hydroxycatechol 1,2-dioxygenase activity"/>
    <property type="evidence" value="ECO:0007669"/>
    <property type="project" value="UniProtKB-EC"/>
</dbReference>
<dbReference type="InterPro" id="IPR050770">
    <property type="entry name" value="Intradiol_RC_Dioxygenase"/>
</dbReference>
<protein>
    <submittedName>
        <fullName evidence="9">Hydroxyquinol 1,2-dioxygenase</fullName>
        <ecNumber evidence="9">1.13.11.37</ecNumber>
    </submittedName>
</protein>
<reference evidence="9 10" key="1">
    <citation type="submission" date="2020-04" db="EMBL/GenBank/DDBJ databases">
        <authorList>
            <person name="De Canck E."/>
        </authorList>
    </citation>
    <scope>NUCLEOTIDE SEQUENCE [LARGE SCALE GENOMIC DNA]</scope>
    <source>
        <strain evidence="9 10">LMG 28138</strain>
    </source>
</reference>
<sequence length="301" mass="32946">MNETASQGIIENADGVTKIVEAAMANTTNPRLKQILLALVKHSHAFLREVRLTDQEFEQGHAFLKDVGQACNDLHNEVVLLADVLGISTLVTLLNNSDTNGRTSGALLGPFFRGGAAQFENGADIAAEGSPGKPLFVRAKVLNTRREPLVNAQVNVWQASPIGLYENQDPDQPEMNLRGEFRTDENGEFYFRSVRPSGYPVPTHGPVGPLLAAQKRHPYRPAHIHFVVIAEGYATLVTQVFADDSDHLNSDVAFGVTRDLVGRFELRETGAPQPVEGSFYTLDYEFVLAEGTPTYPVPPIK</sequence>
<dbReference type="PANTHER" id="PTHR33711:SF7">
    <property type="entry name" value="INTRADIOL RING-CLEAVAGE DIOXYGENASES DOMAIN-CONTAINING PROTEIN-RELATED"/>
    <property type="match status" value="1"/>
</dbReference>
<gene>
    <name evidence="9" type="primary">chqB_2</name>
    <name evidence="9" type="ORF">LMG28138_03601</name>
</gene>
<dbReference type="RefSeq" id="WP_246257619.1">
    <property type="nucleotide sequence ID" value="NZ_CADIKM010000018.1"/>
</dbReference>
<keyword evidence="3" id="KW-0479">Metal-binding</keyword>
<evidence type="ECO:0000313" key="9">
    <source>
        <dbReference type="EMBL" id="CAB3793901.1"/>
    </source>
</evidence>
<evidence type="ECO:0000259" key="7">
    <source>
        <dbReference type="Pfam" id="PF00775"/>
    </source>
</evidence>
<dbReference type="EC" id="1.13.11.37" evidence="9"/>
<accession>A0A6S7BJZ7</accession>
<dbReference type="SUPFAM" id="SSF49482">
    <property type="entry name" value="Aromatic compound dioxygenase"/>
    <property type="match status" value="1"/>
</dbReference>
<dbReference type="AlphaFoldDB" id="A0A6S7BJZ7"/>
<dbReference type="GO" id="GO:0018576">
    <property type="term" value="F:catechol 1,2-dioxygenase activity"/>
    <property type="evidence" value="ECO:0007669"/>
    <property type="project" value="InterPro"/>
</dbReference>
<dbReference type="Proteomes" id="UP000494115">
    <property type="component" value="Unassembled WGS sequence"/>
</dbReference>
<dbReference type="PANTHER" id="PTHR33711">
    <property type="entry name" value="DIOXYGENASE, PUTATIVE (AFU_ORTHOLOGUE AFUA_2G02910)-RELATED"/>
    <property type="match status" value="1"/>
</dbReference>
<evidence type="ECO:0000256" key="5">
    <source>
        <dbReference type="ARBA" id="ARBA00023002"/>
    </source>
</evidence>
<dbReference type="GO" id="GO:0009712">
    <property type="term" value="P:catechol-containing compound metabolic process"/>
    <property type="evidence" value="ECO:0007669"/>
    <property type="project" value="InterPro"/>
</dbReference>
<proteinExistence type="inferred from homology"/>